<evidence type="ECO:0000313" key="1">
    <source>
        <dbReference type="EMBL" id="EPB71239.1"/>
    </source>
</evidence>
<name>A0A0D6LGW7_9BILA</name>
<gene>
    <name evidence="1" type="ORF">ANCCEY_09660</name>
</gene>
<accession>A0A0D6LGW7</accession>
<sequence>MVSDAKPRSAEQIDAAVQAYLPEHDANNVLFAIVTRNMIHKRCDALYHAWRMGNAPKGFQMTSGKRLMSMLKDIKYKRPDNRRTYVYKEPDRASPQNVWCQISEILSYLDARYVCASEAVHHIFMFDCQFMFDTVHRLQVHLQYFQTVTFLADGEREALEAAAAKAIALTAWLKLNEEYERKEEEGVDLQGVVDPRTLHCTQIQEFFTFVEQTGRWKIR</sequence>
<proteinExistence type="predicted"/>
<keyword evidence="2" id="KW-1185">Reference proteome</keyword>
<organism evidence="1 2">
    <name type="scientific">Ancylostoma ceylanicum</name>
    <dbReference type="NCBI Taxonomy" id="53326"/>
    <lineage>
        <taxon>Eukaryota</taxon>
        <taxon>Metazoa</taxon>
        <taxon>Ecdysozoa</taxon>
        <taxon>Nematoda</taxon>
        <taxon>Chromadorea</taxon>
        <taxon>Rhabditida</taxon>
        <taxon>Rhabditina</taxon>
        <taxon>Rhabditomorpha</taxon>
        <taxon>Strongyloidea</taxon>
        <taxon>Ancylostomatidae</taxon>
        <taxon>Ancylostomatinae</taxon>
        <taxon>Ancylostoma</taxon>
    </lineage>
</organism>
<dbReference type="AlphaFoldDB" id="A0A0D6LGW7"/>
<protein>
    <submittedName>
        <fullName evidence="1">Uncharacterized protein</fullName>
    </submittedName>
</protein>
<reference evidence="1 2" key="1">
    <citation type="submission" date="2013-05" db="EMBL/GenBank/DDBJ databases">
        <title>Draft genome of the parasitic nematode Anyclostoma ceylanicum.</title>
        <authorList>
            <person name="Mitreva M."/>
        </authorList>
    </citation>
    <scope>NUCLEOTIDE SEQUENCE [LARGE SCALE GENOMIC DNA]</scope>
</reference>
<dbReference type="EMBL" id="KE125126">
    <property type="protein sequence ID" value="EPB71239.1"/>
    <property type="molecule type" value="Genomic_DNA"/>
</dbReference>
<dbReference type="Proteomes" id="UP000054495">
    <property type="component" value="Unassembled WGS sequence"/>
</dbReference>
<evidence type="ECO:0000313" key="2">
    <source>
        <dbReference type="Proteomes" id="UP000054495"/>
    </source>
</evidence>